<accession>A0ABY6HXG7</accession>
<reference evidence="8" key="1">
    <citation type="submission" date="2022-09" db="EMBL/GenBank/DDBJ databases">
        <title>Actin cytoskeleton and complex cell architecture in an #Asgard archaeon.</title>
        <authorList>
            <person name="Ponce Toledo R.I."/>
            <person name="Schleper C."/>
            <person name="Rodrigues Oliveira T."/>
            <person name="Wollweber F."/>
            <person name="Xu J."/>
            <person name="Rittmann S."/>
            <person name="Klingl A."/>
            <person name="Pilhofer M."/>
        </authorList>
    </citation>
    <scope>NUCLEOTIDE SEQUENCE</scope>
    <source>
        <strain evidence="8">B-35</strain>
    </source>
</reference>
<feature type="domain" description="ATPase BadF/BadG/BcrA/BcrD type" evidence="6">
    <location>
        <begin position="13"/>
        <end position="269"/>
    </location>
</feature>
<evidence type="ECO:0000256" key="4">
    <source>
        <dbReference type="ARBA" id="ARBA00023014"/>
    </source>
</evidence>
<protein>
    <recommendedName>
        <fullName evidence="10">CoA activase</fullName>
    </recommendedName>
</protein>
<dbReference type="Pfam" id="PF09989">
    <property type="entry name" value="DUF2229"/>
    <property type="match status" value="1"/>
</dbReference>
<keyword evidence="3" id="KW-0408">Iron</keyword>
<dbReference type="Proteomes" id="UP001208689">
    <property type="component" value="Chromosome"/>
</dbReference>
<dbReference type="EMBL" id="CP104013">
    <property type="protein sequence ID" value="UYP48110.1"/>
    <property type="molecule type" value="Genomic_DNA"/>
</dbReference>
<keyword evidence="2" id="KW-0479">Metal-binding</keyword>
<dbReference type="NCBIfam" id="TIGR00241">
    <property type="entry name" value="CoA_E_activ"/>
    <property type="match status" value="2"/>
</dbReference>
<feature type="region of interest" description="Disordered" evidence="5">
    <location>
        <begin position="1410"/>
        <end position="1430"/>
    </location>
</feature>
<dbReference type="CDD" id="cd24034">
    <property type="entry name" value="ASKHA_NBD_O66634-like_rpt1"/>
    <property type="match status" value="1"/>
</dbReference>
<evidence type="ECO:0000259" key="6">
    <source>
        <dbReference type="Pfam" id="PF01869"/>
    </source>
</evidence>
<name>A0ABY6HXG7_9ARCH</name>
<dbReference type="Gene3D" id="3.30.420.40">
    <property type="match status" value="4"/>
</dbReference>
<evidence type="ECO:0000256" key="3">
    <source>
        <dbReference type="ARBA" id="ARBA00023004"/>
    </source>
</evidence>
<evidence type="ECO:0008006" key="10">
    <source>
        <dbReference type="Google" id="ProtNLM"/>
    </source>
</evidence>
<dbReference type="InterPro" id="IPR051805">
    <property type="entry name" value="Dehydratase_Activator_Redct"/>
</dbReference>
<dbReference type="InterPro" id="IPR043129">
    <property type="entry name" value="ATPase_NBD"/>
</dbReference>
<organism evidence="8 9">
    <name type="scientific">Candidatus Lokiarchaeum ossiferum</name>
    <dbReference type="NCBI Taxonomy" id="2951803"/>
    <lineage>
        <taxon>Archaea</taxon>
        <taxon>Promethearchaeati</taxon>
        <taxon>Promethearchaeota</taxon>
        <taxon>Promethearchaeia</taxon>
        <taxon>Promethearchaeales</taxon>
        <taxon>Promethearchaeaceae</taxon>
        <taxon>Candidatus Lokiarchaeum</taxon>
    </lineage>
</organism>
<evidence type="ECO:0000256" key="1">
    <source>
        <dbReference type="ARBA" id="ARBA00001966"/>
    </source>
</evidence>
<feature type="domain" description="ATPase BadF/BadG/BcrA/BcrD type" evidence="6">
    <location>
        <begin position="329"/>
        <end position="580"/>
    </location>
</feature>
<dbReference type="PANTHER" id="PTHR32329">
    <property type="entry name" value="BIFUNCTIONAL PROTEIN [INCLUDES 2-HYDROXYACYL-COA DEHYDRATASE (N-TER) AND ITS ACTIVATOR DOMAIN (C_TERM)-RELATED"/>
    <property type="match status" value="1"/>
</dbReference>
<dbReference type="CDD" id="cd24035">
    <property type="entry name" value="ASKHA_NBD_O66634-like_rpt2"/>
    <property type="match status" value="1"/>
</dbReference>
<feature type="compositionally biased region" description="Basic and acidic residues" evidence="5">
    <location>
        <begin position="1410"/>
        <end position="1420"/>
    </location>
</feature>
<dbReference type="PANTHER" id="PTHR32329:SF7">
    <property type="entry name" value="ACTIVATOR OF 2-HYDROXYACYL-COA-HYDRATASE"/>
    <property type="match status" value="1"/>
</dbReference>
<proteinExistence type="predicted"/>
<comment type="cofactor">
    <cofactor evidence="1">
        <name>[4Fe-4S] cluster</name>
        <dbReference type="ChEBI" id="CHEBI:49883"/>
    </cofactor>
</comment>
<evidence type="ECO:0000256" key="2">
    <source>
        <dbReference type="ARBA" id="ARBA00022723"/>
    </source>
</evidence>
<evidence type="ECO:0000313" key="9">
    <source>
        <dbReference type="Proteomes" id="UP001208689"/>
    </source>
</evidence>
<evidence type="ECO:0000313" key="8">
    <source>
        <dbReference type="EMBL" id="UYP48110.1"/>
    </source>
</evidence>
<feature type="domain" description="DUF2229" evidence="7">
    <location>
        <begin position="677"/>
        <end position="895"/>
    </location>
</feature>
<sequence>MTTDNQDITKIVIGIDLGSITAKIIFMDQNKKLIEHHYLRHKGRPGETLVSVLEDMFSRYPKEKVYSVGITGSGGKRIAPFINATFINEVISETFAVSQLVKDAHSIINIGGQDSKLIDLHTRNNGKDFIIENFAMNTLCAAGTGAFLDQQATRLGVNIEGEFGELALKSKNPPRIAGRCSVFAKSDMIHLQQKGTPLHDIVSGLCYAMARNFKATIGKNSEIQKNVAFIGGVANNKGMVKAFQDVLELKEGELIIPEHNSLIGAIGAAYNVFNSPSQLPDLETIKHDLQKIVDVEEGLAPLHIQEHHLHPVKKTTYFSPGDQKTDVYLGVDVGSISTKVILIDTENNLLAERYLRTGSQPIDAVKRGLKEIGEEMAEHVNVLGACTTGSARYLIGDFIGADLVKDEITAHARGAKQINPNVDTIFEIGGQDSKYISIENGAIVDFEMNKVCAAGTGSFLEEQSERLAIDIKNDFSKYALKAQEPSLCGERCTVFMESDIIHHQQKGVPKEDIVAGLAYSIVYNYINKVVEGRKIGETIFLQGGVAFNKGVIAGFETVLGKPVIVPPNHEHMGSIGAALLVKDIQNGQPSKFKGWNSAEQEYKIMTFDCKHCANNCTINKVTIGKDSVFYYGSRCDRYDKKSTDEIVIEVPDYYEIRDILLRTSYSKHISAGKGRGRIGIPLSMTIYEDYPVWNALFTELGYEVILSEPTNKSHIERGLESVVEETCFPIKVLHGHVLELVDKKVDYIFLPFMMDMWSDNPRLSESLLCSYVQSSPDLLKCAFNWGDLGIRVLSPAIKPSVGDKFVVNELYKVLGPELLVSKSDIAHALQVGKQALNQFRENMVKEGEKALSELGEDEFAIAIISRPYNGPDRGINLDIPRKFNNLGVKVIPMDFLPLATVDVQEELPTMFWWFGHRVLGAAKIIRDHPKLYPVYINNFACGPDSFALQYFLYMIGNKPNLILEIDEHSADAGVMTRAEAFLDSIKYLRTQSTDYKTRDLIMGKSADVVGKNILKSGKKLYFPPVNRDHVFTLAAAFNAHGLNTEVLPDTDDESLIWARKYTNNKECYPYIIITGDIVKMTQQPGFDPDNSAFLMPAGNGVCRLNHYDSMQRIVFKKLGIEQVELYAPIAEKAITDMGKVNLRLPIDCWNAVTAADCLFKAYHQTRPYEVKVGQTDEVYAKLKELLNSTVLNKGNVINTMKIARKAFDEIKVDKSIAKPKIGIIGEFYVRWHPYSNSNILQLIEKLGGEVVCPSVAENMLHFNHTIRDDTKRKKKYVEYLTQNLSGRWQVFQEHRIYKPFADFLEIYPEPSVQELEDLAQPYASEINENEIVISLGKARWLLETGKVHGIVNLIPFTCLLGTPIAAMLKRLKEDFPNAAITTFKFDGAADVNILTRLEAYMHQAHQYVRTEDQPPQKFDPKGNQMDVECN</sequence>
<keyword evidence="4" id="KW-0411">Iron-sulfur</keyword>
<dbReference type="InterPro" id="IPR002731">
    <property type="entry name" value="ATPase_BadF"/>
</dbReference>
<dbReference type="SUPFAM" id="SSF53067">
    <property type="entry name" value="Actin-like ATPase domain"/>
    <property type="match status" value="2"/>
</dbReference>
<dbReference type="InterPro" id="IPR008275">
    <property type="entry name" value="CoA_E_activase_dom"/>
</dbReference>
<dbReference type="Pfam" id="PF01869">
    <property type="entry name" value="BcrAD_BadFG"/>
    <property type="match status" value="2"/>
</dbReference>
<evidence type="ECO:0000259" key="7">
    <source>
        <dbReference type="Pfam" id="PF09989"/>
    </source>
</evidence>
<gene>
    <name evidence="8" type="ORF">NEF87_004395</name>
</gene>
<evidence type="ECO:0000256" key="5">
    <source>
        <dbReference type="SAM" id="MobiDB-lite"/>
    </source>
</evidence>
<dbReference type="InterPro" id="IPR018709">
    <property type="entry name" value="CoA_activase_DUF2229"/>
</dbReference>
<keyword evidence="9" id="KW-1185">Reference proteome</keyword>